<proteinExistence type="predicted"/>
<dbReference type="Proteomes" id="UP000029492">
    <property type="component" value="Chromosome"/>
</dbReference>
<dbReference type="EMBL" id="CP003811">
    <property type="protein sequence ID" value="AIQ92025.1"/>
    <property type="molecule type" value="Genomic_DNA"/>
</dbReference>
<evidence type="ECO:0000313" key="3">
    <source>
        <dbReference type="EMBL" id="AIQ92025.1"/>
    </source>
</evidence>
<accession>A0A089NZR3</accession>
<keyword evidence="1" id="KW-0175">Coiled coil</keyword>
<gene>
    <name evidence="3" type="ORF">MOC_4270</name>
</gene>
<name>A0A089NZR3_9HYPH</name>
<evidence type="ECO:0000256" key="2">
    <source>
        <dbReference type="SAM" id="MobiDB-lite"/>
    </source>
</evidence>
<dbReference type="AlphaFoldDB" id="A0A089NZR3"/>
<evidence type="ECO:0000256" key="1">
    <source>
        <dbReference type="SAM" id="Coils"/>
    </source>
</evidence>
<dbReference type="STRING" id="693986.MOC_4270"/>
<dbReference type="KEGG" id="mor:MOC_4270"/>
<organism evidence="3 4">
    <name type="scientific">Methylobacterium oryzae CBMB20</name>
    <dbReference type="NCBI Taxonomy" id="693986"/>
    <lineage>
        <taxon>Bacteria</taxon>
        <taxon>Pseudomonadati</taxon>
        <taxon>Pseudomonadota</taxon>
        <taxon>Alphaproteobacteria</taxon>
        <taxon>Hyphomicrobiales</taxon>
        <taxon>Methylobacteriaceae</taxon>
        <taxon>Methylobacterium</taxon>
    </lineage>
</organism>
<sequence>MIDNLREENEELTRRIRTWQRNAHALNITEAQLDEGWDEVDRGQTDLDLRKEKGLSLPQHARRKAKRK</sequence>
<feature type="region of interest" description="Disordered" evidence="2">
    <location>
        <begin position="49"/>
        <end position="68"/>
    </location>
</feature>
<protein>
    <submittedName>
        <fullName evidence="3">Protein of unassigned function</fullName>
    </submittedName>
</protein>
<feature type="coiled-coil region" evidence="1">
    <location>
        <begin position="2"/>
        <end position="29"/>
    </location>
</feature>
<evidence type="ECO:0000313" key="4">
    <source>
        <dbReference type="Proteomes" id="UP000029492"/>
    </source>
</evidence>
<dbReference type="HOGENOM" id="CLU_2789178_0_0_5"/>
<keyword evidence="4" id="KW-1185">Reference proteome</keyword>
<reference evidence="3 4" key="1">
    <citation type="journal article" date="2014" name="PLoS ONE">
        <title>Genome Information of Methylobacterium oryzae, a Plant-Probiotic Methylotroph in the Phyllosphere.</title>
        <authorList>
            <person name="Kwak M.J."/>
            <person name="Jeong H."/>
            <person name="Madhaiyan M."/>
            <person name="Lee Y."/>
            <person name="Sa T.M."/>
            <person name="Oh T.K."/>
            <person name="Kim J.F."/>
        </authorList>
    </citation>
    <scope>NUCLEOTIDE SEQUENCE [LARGE SCALE GENOMIC DNA]</scope>
    <source>
        <strain evidence="3 4">CBMB20</strain>
    </source>
</reference>